<dbReference type="InterPro" id="IPR031778">
    <property type="entry name" value="Sortilin_N"/>
</dbReference>
<dbReference type="SMART" id="SM00602">
    <property type="entry name" value="VPS10"/>
    <property type="match status" value="1"/>
</dbReference>
<dbReference type="EMBL" id="KZ155778">
    <property type="protein sequence ID" value="OUS47339.1"/>
    <property type="molecule type" value="Genomic_DNA"/>
</dbReference>
<reference evidence="5" key="1">
    <citation type="submission" date="2017-04" db="EMBL/GenBank/DDBJ databases">
        <title>Population genomics of picophytoplankton unveils novel chromosome hypervariability.</title>
        <authorList>
            <consortium name="DOE Joint Genome Institute"/>
            <person name="Blanc-Mathieu R."/>
            <person name="Krasovec M."/>
            <person name="Hebrard M."/>
            <person name="Yau S."/>
            <person name="Desgranges E."/>
            <person name="Martin J."/>
            <person name="Schackwitz W."/>
            <person name="Kuo A."/>
            <person name="Salin G."/>
            <person name="Donnadieu C."/>
            <person name="Desdevises Y."/>
            <person name="Sanchez-Ferandin S."/>
            <person name="Moreau H."/>
            <person name="Rivals E."/>
            <person name="Grigoriev I.V."/>
            <person name="Grimsley N."/>
            <person name="Eyre-Walker A."/>
            <person name="Piganeau G."/>
        </authorList>
    </citation>
    <scope>NUCLEOTIDE SEQUENCE [LARGE SCALE GENOMIC DNA]</scope>
    <source>
        <strain evidence="5">RCC 1115</strain>
    </source>
</reference>
<accession>A0A1Y5ICN4</accession>
<protein>
    <submittedName>
        <fullName evidence="5">Putative sortilin-like protein</fullName>
    </submittedName>
</protein>
<dbReference type="GO" id="GO:0016020">
    <property type="term" value="C:membrane"/>
    <property type="evidence" value="ECO:0007669"/>
    <property type="project" value="InterPro"/>
</dbReference>
<dbReference type="GO" id="GO:0005794">
    <property type="term" value="C:Golgi apparatus"/>
    <property type="evidence" value="ECO:0007669"/>
    <property type="project" value="TreeGrafter"/>
</dbReference>
<evidence type="ECO:0000256" key="2">
    <source>
        <dbReference type="ARBA" id="ARBA00023180"/>
    </source>
</evidence>
<dbReference type="eggNOG" id="KOG3511">
    <property type="taxonomic scope" value="Eukaryota"/>
</dbReference>
<feature type="domain" description="VPS10" evidence="4">
    <location>
        <begin position="78"/>
        <end position="801"/>
    </location>
</feature>
<keyword evidence="3" id="KW-1133">Transmembrane helix</keyword>
<keyword evidence="3" id="KW-0812">Transmembrane</keyword>
<name>A0A1Y5ICN4_OSTTA</name>
<gene>
    <name evidence="5" type="ORF">BE221DRAFT_166375</name>
</gene>
<evidence type="ECO:0000313" key="5">
    <source>
        <dbReference type="EMBL" id="OUS47339.1"/>
    </source>
</evidence>
<feature type="transmembrane region" description="Helical" evidence="3">
    <location>
        <begin position="800"/>
        <end position="821"/>
    </location>
</feature>
<dbReference type="PANTHER" id="PTHR12106">
    <property type="entry name" value="SORTILIN RELATED"/>
    <property type="match status" value="1"/>
</dbReference>
<evidence type="ECO:0000259" key="4">
    <source>
        <dbReference type="SMART" id="SM00602"/>
    </source>
</evidence>
<dbReference type="InterPro" id="IPR050310">
    <property type="entry name" value="VPS10-sortilin"/>
</dbReference>
<organism evidence="5">
    <name type="scientific">Ostreococcus tauri</name>
    <name type="common">Marine green alga</name>
    <dbReference type="NCBI Taxonomy" id="70448"/>
    <lineage>
        <taxon>Eukaryota</taxon>
        <taxon>Viridiplantae</taxon>
        <taxon>Chlorophyta</taxon>
        <taxon>Mamiellophyceae</taxon>
        <taxon>Mamiellales</taxon>
        <taxon>Bathycoccaceae</taxon>
        <taxon>Ostreococcus</taxon>
    </lineage>
</organism>
<keyword evidence="2" id="KW-0325">Glycoprotein</keyword>
<dbReference type="Pfam" id="PF15902">
    <property type="entry name" value="Sortilin-Vps10"/>
    <property type="match status" value="1"/>
</dbReference>
<dbReference type="InterPro" id="IPR006581">
    <property type="entry name" value="VPS10"/>
</dbReference>
<dbReference type="Pfam" id="PF15901">
    <property type="entry name" value="Sortilin_C"/>
    <property type="match status" value="1"/>
</dbReference>
<keyword evidence="3" id="KW-0472">Membrane</keyword>
<dbReference type="GO" id="GO:0006892">
    <property type="term" value="P:post-Golgi vesicle-mediated transport"/>
    <property type="evidence" value="ECO:0007669"/>
    <property type="project" value="TreeGrafter"/>
</dbReference>
<dbReference type="Proteomes" id="UP000195557">
    <property type="component" value="Unassembled WGS sequence"/>
</dbReference>
<keyword evidence="1" id="KW-0677">Repeat</keyword>
<dbReference type="SUPFAM" id="SSF110296">
    <property type="entry name" value="Oligoxyloglucan reducing end-specific cellobiohydrolase"/>
    <property type="match status" value="1"/>
</dbReference>
<dbReference type="PANTHER" id="PTHR12106:SF27">
    <property type="entry name" value="SORTILIN-RELATED RECEPTOR"/>
    <property type="match status" value="1"/>
</dbReference>
<sequence>MSNRTHLDSVRIERFAHLSTMRSNAREKTRMTRMTRYVLVAVTTLSACVVSAAEIKRNGARGVVQELVWAAHRSVSESRVFMTTNAREVFYSSDNGKTFQAICKESVLRGCEELRSTPMLISRFDDDSVGDSDAAKEILIQDAGGKYIWASPDLGDTWRSPCEKADGSAGCFANPAKSVPGGRGRILGAIKPHPKRAGWFLAFVKTCDSWNPSKNTDCAPFRLLASGDFGKSWTDMMANSRGKIASFMDYDWGPDDGSSPTPTIYATAFRNAAAFKDHRDGWDYNIDLLRSNDLFASFDVVEQCANAFEILNGDVYSALPPDCEDFHKNRNRPSAIESSDVVLKISTDLGQTFNTACFPMNVPKNGFVIYDYHAGDAGPDFISVDHAEQNIIEAAAPMNKLYASDESLQLFSLSMKTLVRSQQSFAMQDFVPVYGLDGVFVANQISYRAFINGFPPERYSDFFESRISFNGGGTWHKIPAPETNAEGVKYQCSSDQFDCERYGLHLHGEVDWEVSEDWEDKFGGVYSRPSAPGIIISTGNVGDALTDDVSQVNTYISRDGGATWMETKRGAYIYEFGNHGGLLVIAKQFEPVDKVEYSLNEGKTWATIQLASRVFVHNIRVDPSAKGHVFIIHGATAADDASDPSRGSYFVINFDDILAEQKIKMCADGDYETWMPAAPGSGGCLLGQRVQLKRRKLSVECFNDGDAWREKQVVGTCACSRVYDTECDYGSERVYNIPNASDWPHCVTMSDVNTKCQARSHVSVRPSNLRIVSGDKCSGAAAVLGDDDHNDRHHHHRGHLFFRVLMFVTVFGVVVFGALYVRQNYDLGTLSTTFPNAARNAVNTAYDKVRDIFGKREHATPPGYFEPLGDFAAEDEI</sequence>
<dbReference type="Gene3D" id="2.10.70.80">
    <property type="match status" value="1"/>
</dbReference>
<evidence type="ECO:0000256" key="3">
    <source>
        <dbReference type="SAM" id="Phobius"/>
    </source>
</evidence>
<dbReference type="AlphaFoldDB" id="A0A1Y5ICN4"/>
<proteinExistence type="predicted"/>
<evidence type="ECO:0000256" key="1">
    <source>
        <dbReference type="ARBA" id="ARBA00022737"/>
    </source>
</evidence>
<dbReference type="InterPro" id="IPR031777">
    <property type="entry name" value="Sortilin_C"/>
</dbReference>